<dbReference type="AlphaFoldDB" id="A0A2S9YMI8"/>
<accession>A0A2S9YMI8</accession>
<dbReference type="EMBL" id="PVNL01000077">
    <property type="protein sequence ID" value="PRQ06302.1"/>
    <property type="molecule type" value="Genomic_DNA"/>
</dbReference>
<dbReference type="Proteomes" id="UP000238823">
    <property type="component" value="Unassembled WGS sequence"/>
</dbReference>
<evidence type="ECO:0000313" key="1">
    <source>
        <dbReference type="EMBL" id="PRQ06302.1"/>
    </source>
</evidence>
<dbReference type="RefSeq" id="WP_106090931.1">
    <property type="nucleotide sequence ID" value="NZ_PVNL01000077.1"/>
</dbReference>
<comment type="caution">
    <text evidence="1">The sequence shown here is derived from an EMBL/GenBank/DDBJ whole genome shotgun (WGS) entry which is preliminary data.</text>
</comment>
<proteinExistence type="predicted"/>
<dbReference type="OrthoDB" id="5507864at2"/>
<dbReference type="InterPro" id="IPR008969">
    <property type="entry name" value="CarboxyPept-like_regulatory"/>
</dbReference>
<protein>
    <submittedName>
        <fullName evidence="1">Uncharacterized protein</fullName>
    </submittedName>
</protein>
<reference evidence="1 2" key="1">
    <citation type="submission" date="2018-03" db="EMBL/GenBank/DDBJ databases">
        <title>Draft Genome Sequences of the Obligatory Marine Myxobacteria Enhygromyxa salina SWB007.</title>
        <authorList>
            <person name="Poehlein A."/>
            <person name="Moghaddam J.A."/>
            <person name="Harms H."/>
            <person name="Alanjari M."/>
            <person name="Koenig G.M."/>
            <person name="Daniel R."/>
            <person name="Schaeberle T.F."/>
        </authorList>
    </citation>
    <scope>NUCLEOTIDE SEQUENCE [LARGE SCALE GENOMIC DNA]</scope>
    <source>
        <strain evidence="1 2">SWB007</strain>
    </source>
</reference>
<dbReference type="SUPFAM" id="SSF49464">
    <property type="entry name" value="Carboxypeptidase regulatory domain-like"/>
    <property type="match status" value="1"/>
</dbReference>
<organism evidence="1 2">
    <name type="scientific">Enhygromyxa salina</name>
    <dbReference type="NCBI Taxonomy" id="215803"/>
    <lineage>
        <taxon>Bacteria</taxon>
        <taxon>Pseudomonadati</taxon>
        <taxon>Myxococcota</taxon>
        <taxon>Polyangia</taxon>
        <taxon>Nannocystales</taxon>
        <taxon>Nannocystaceae</taxon>
        <taxon>Enhygromyxa</taxon>
    </lineage>
</organism>
<name>A0A2S9YMI8_9BACT</name>
<sequence>MRRQATLARLTTTAITLTIMIAPQVGCGDDVSEGGSEDTIAGPGLRGRLIDAAEQPMPNVQVLACQATSCAYGQSGPDGYFEFEIEPPAQVALKTHTDLGQSPRMAAALEPVDIVDQALVDIGTVYVPELPEGAIIEFAGSAPQTLAAGDGLELTLRRDDITPPIGEFLYDVAARRLPPQHVPSYPELDAEWDAETLVAVYAMHPFAATSASPIELRAPVDLPNGTAVSFRTISSLDGSFSDSVPGHVLDGYATTDPGAGITRLTYLVICAL</sequence>
<evidence type="ECO:0000313" key="2">
    <source>
        <dbReference type="Proteomes" id="UP000238823"/>
    </source>
</evidence>
<gene>
    <name evidence="1" type="ORF">ENSA7_39790</name>
</gene>